<dbReference type="NCBIfam" id="TIGR03396">
    <property type="entry name" value="PC_PLC"/>
    <property type="match status" value="1"/>
</dbReference>
<dbReference type="InterPro" id="IPR008475">
    <property type="entry name" value="PLipase_C_C"/>
</dbReference>
<evidence type="ECO:0000313" key="4">
    <source>
        <dbReference type="Proteomes" id="UP000245461"/>
    </source>
</evidence>
<proteinExistence type="predicted"/>
<feature type="domain" description="Bacterial phospholipase C C-terminal" evidence="2">
    <location>
        <begin position="615"/>
        <end position="696"/>
    </location>
</feature>
<protein>
    <submittedName>
        <fullName evidence="3">Phospholipase C, phosphocholine-specific</fullName>
    </submittedName>
</protein>
<dbReference type="OrthoDB" id="9770871at2"/>
<dbReference type="GO" id="GO:0034480">
    <property type="term" value="F:phosphatidylcholine phospholipase C activity"/>
    <property type="evidence" value="ECO:0007669"/>
    <property type="project" value="InterPro"/>
</dbReference>
<evidence type="ECO:0000259" key="2">
    <source>
        <dbReference type="Pfam" id="PF05506"/>
    </source>
</evidence>
<dbReference type="Pfam" id="PF04185">
    <property type="entry name" value="Phosphoesterase"/>
    <property type="match status" value="1"/>
</dbReference>
<dbReference type="InterPro" id="IPR017850">
    <property type="entry name" value="Alkaline_phosphatase_core_sf"/>
</dbReference>
<dbReference type="EMBL" id="QGLE01000010">
    <property type="protein sequence ID" value="PWR20142.1"/>
    <property type="molecule type" value="Genomic_DNA"/>
</dbReference>
<keyword evidence="4" id="KW-1185">Reference proteome</keyword>
<dbReference type="GO" id="GO:0016042">
    <property type="term" value="P:lipid catabolic process"/>
    <property type="evidence" value="ECO:0007669"/>
    <property type="project" value="InterPro"/>
</dbReference>
<gene>
    <name evidence="3" type="ORF">DKG74_15760</name>
</gene>
<dbReference type="PANTHER" id="PTHR31956:SF36">
    <property type="entry name" value="NON-HEMOLYTIC PHOSPHOLIPASE C"/>
    <property type="match status" value="1"/>
</dbReference>
<accession>A0A317E0H3</accession>
<evidence type="ECO:0000256" key="1">
    <source>
        <dbReference type="ARBA" id="ARBA00022801"/>
    </source>
</evidence>
<feature type="domain" description="Bacterial phospholipase C C-terminal" evidence="2">
    <location>
        <begin position="518"/>
        <end position="603"/>
    </location>
</feature>
<dbReference type="AlphaFoldDB" id="A0A317E0H3"/>
<keyword evidence="1" id="KW-0378">Hydrolase</keyword>
<dbReference type="CDD" id="cd16014">
    <property type="entry name" value="PLC"/>
    <property type="match status" value="1"/>
</dbReference>
<dbReference type="InterPro" id="IPR007312">
    <property type="entry name" value="Phosphoesterase"/>
</dbReference>
<dbReference type="InterPro" id="IPR017767">
    <property type="entry name" value="PC-PLC"/>
</dbReference>
<comment type="caution">
    <text evidence="3">The sequence shown here is derived from an EMBL/GenBank/DDBJ whole genome shotgun (WGS) entry which is preliminary data.</text>
</comment>
<reference evidence="3 4" key="1">
    <citation type="submission" date="2018-05" db="EMBL/GenBank/DDBJ databases">
        <title>Zavarzinia sp. HR-AS.</title>
        <authorList>
            <person name="Lee Y."/>
            <person name="Jeon C.O."/>
        </authorList>
    </citation>
    <scope>NUCLEOTIDE SEQUENCE [LARGE SCALE GENOMIC DNA]</scope>
    <source>
        <strain evidence="3 4">HR-AS</strain>
    </source>
</reference>
<name>A0A317E0H3_9PROT</name>
<dbReference type="Proteomes" id="UP000245461">
    <property type="component" value="Unassembled WGS sequence"/>
</dbReference>
<dbReference type="PANTHER" id="PTHR31956">
    <property type="entry name" value="NON-SPECIFIC PHOSPHOLIPASE C4-RELATED"/>
    <property type="match status" value="1"/>
</dbReference>
<dbReference type="Gene3D" id="3.40.720.10">
    <property type="entry name" value="Alkaline Phosphatase, subunit A"/>
    <property type="match status" value="2"/>
</dbReference>
<evidence type="ECO:0000313" key="3">
    <source>
        <dbReference type="EMBL" id="PWR20142.1"/>
    </source>
</evidence>
<dbReference type="Pfam" id="PF05506">
    <property type="entry name" value="PLipase_C_C"/>
    <property type="match status" value="2"/>
</dbReference>
<sequence>MKGVGAIAGMASAMSAFPAVIREALAIPANNATKSIMDVEHVVILMQENRSFDNYFGTMPGVRGFGDRFGIPLPGGRNVFQQSNGTRIVTPYHLDQSIGNAQRVSGTPHSWPNAQDAWDNGRMDQWPRYKRDWSMGHYEEAELDFQYALANAFTVCDSYHCAIHAGTNPNRLFLWTGTNGPTGAGVAEVLNEWDDLGPSTEGFTWKTYPERLQEAGVTWKVYQNMPDNYTDNSLHGFRTFRKANEDVGNNSDGSPYIPYRVNHESRNPLYKGCGNTMPKGGLLEEFAADVKAGRLPQVTWIVAPQTYSEHPGPSSPVQGAWYIQEALNALVAYPDVWSKTVFIVNFDENDGFFDHAPPPCLFSMNADGTPAGATTIKASELGVERFIHPKPEGTSGQPAPDGRVYGPGPRVPCYIVSPWSKGGWVNSEMFDHTSVLRFLEARFGVAETNISSYRRAFVGDLTSTFNFLTPNAEIPALPQRSKIAADAIRAEQEQRAQVPIPAEGEQTIPVQPAGIRLSRALPYELDVDAKTDATTVRLRFRNTGAVGAVFHVYDKLHLDRVPRRYSVEAGKHLAGEWNIAADAGKYDLWVLGPNGFHRHYVGDVNEAGKPGRAIPEVDLSYDVARQRLTIALSNTGTRSCLLKVRANAYETFSVNQRLEPGQKVVLRRELKDQDNWYDYTVIDHDEVGFTRRFAGRMETGADGVSDPAFGMLPV</sequence>
<organism evidence="3 4">
    <name type="scientific">Zavarzinia aquatilis</name>
    <dbReference type="NCBI Taxonomy" id="2211142"/>
    <lineage>
        <taxon>Bacteria</taxon>
        <taxon>Pseudomonadati</taxon>
        <taxon>Pseudomonadota</taxon>
        <taxon>Alphaproteobacteria</taxon>
        <taxon>Rhodospirillales</taxon>
        <taxon>Zavarziniaceae</taxon>
        <taxon>Zavarzinia</taxon>
    </lineage>
</organism>